<feature type="domain" description="CusB-like beta-barrel" evidence="2">
    <location>
        <begin position="212"/>
        <end position="282"/>
    </location>
</feature>
<dbReference type="GO" id="GO:1990281">
    <property type="term" value="C:efflux pump complex"/>
    <property type="evidence" value="ECO:0007669"/>
    <property type="project" value="TreeGrafter"/>
</dbReference>
<dbReference type="NCBIfam" id="TIGR01730">
    <property type="entry name" value="RND_mfp"/>
    <property type="match status" value="1"/>
</dbReference>
<dbReference type="Proteomes" id="UP000440694">
    <property type="component" value="Unassembled WGS sequence"/>
</dbReference>
<dbReference type="Pfam" id="PF25954">
    <property type="entry name" value="Beta-barrel_RND_2"/>
    <property type="match status" value="1"/>
</dbReference>
<keyword evidence="6" id="KW-1185">Reference proteome</keyword>
<comment type="caution">
    <text evidence="5">The sequence shown here is derived from an EMBL/GenBank/DDBJ whole genome shotgun (WGS) entry which is preliminary data.</text>
</comment>
<dbReference type="GO" id="GO:0015562">
    <property type="term" value="F:efflux transmembrane transporter activity"/>
    <property type="evidence" value="ECO:0007669"/>
    <property type="project" value="TreeGrafter"/>
</dbReference>
<reference evidence="5 6" key="1">
    <citation type="submission" date="2019-11" db="EMBL/GenBank/DDBJ databases">
        <title>Identification of a novel strain.</title>
        <authorList>
            <person name="Xu Q."/>
            <person name="Wang G."/>
        </authorList>
    </citation>
    <scope>NUCLEOTIDE SEQUENCE [LARGE SCALE GENOMIC DNA]</scope>
    <source>
        <strain evidence="6">xq</strain>
    </source>
</reference>
<organism evidence="5 6">
    <name type="scientific">Hyphomicrobium album</name>
    <dbReference type="NCBI Taxonomy" id="2665159"/>
    <lineage>
        <taxon>Bacteria</taxon>
        <taxon>Pseudomonadati</taxon>
        <taxon>Pseudomonadota</taxon>
        <taxon>Alphaproteobacteria</taxon>
        <taxon>Hyphomicrobiales</taxon>
        <taxon>Hyphomicrobiaceae</taxon>
        <taxon>Hyphomicrobium</taxon>
    </lineage>
</organism>
<dbReference type="InterPro" id="IPR058792">
    <property type="entry name" value="Beta-barrel_RND_2"/>
</dbReference>
<dbReference type="InterPro" id="IPR006143">
    <property type="entry name" value="RND_pump_MFP"/>
</dbReference>
<feature type="domain" description="YknX-like C-terminal permuted SH3-like" evidence="4">
    <location>
        <begin position="288"/>
        <end position="355"/>
    </location>
</feature>
<dbReference type="InterPro" id="IPR058637">
    <property type="entry name" value="YknX-like_C"/>
</dbReference>
<name>A0A6I3KKS7_9HYPH</name>
<evidence type="ECO:0000313" key="6">
    <source>
        <dbReference type="Proteomes" id="UP000440694"/>
    </source>
</evidence>
<protein>
    <submittedName>
        <fullName evidence="5">Efflux RND transporter periplasmic adaptor subunit</fullName>
    </submittedName>
</protein>
<dbReference type="Gene3D" id="1.10.287.470">
    <property type="entry name" value="Helix hairpin bin"/>
    <property type="match status" value="1"/>
</dbReference>
<accession>A0A6I3KKS7</accession>
<dbReference type="PANTHER" id="PTHR30469">
    <property type="entry name" value="MULTIDRUG RESISTANCE PROTEIN MDTA"/>
    <property type="match status" value="1"/>
</dbReference>
<comment type="similarity">
    <text evidence="1">Belongs to the membrane fusion protein (MFP) (TC 8.A.1) family.</text>
</comment>
<dbReference type="Gene3D" id="2.40.30.170">
    <property type="match status" value="1"/>
</dbReference>
<sequence length="368" mass="38798">MPALIRVGTLLSFTFPLIVTWLTVAYAADRGDDRRLLLTVTVDTVRESQIDSVIVGTGTVAAWREMPISSEANGLAIVDIRADEGDKVEKGDVLARLNQSLLLAQIDQNSAAVAEAEASFANAVSDEKRAHAVPSGVMSQQTIEQRETLVKTTTAKLASARAILAETKSKLAQTEIVAPTNAIVATRSATLGQVVQTGTELFRLIQDGRIEVNALVPEADIFKIRPQQSAHVIDPMGRVSPASVRLVAPVVDANSRLGTVRVALPAATELKPGMFVRVEIEAGGTAALTVSLKALVWRDGKAAVFTVSDDGTAVLKTITVGRKTSSAVEVVQGLAAGERIVVEGAGLLIDGEKVRAEVASAQSLNRTP</sequence>
<dbReference type="Pfam" id="PF25973">
    <property type="entry name" value="BSH_CzcB"/>
    <property type="match status" value="1"/>
</dbReference>
<dbReference type="Pfam" id="PF25989">
    <property type="entry name" value="YknX_C"/>
    <property type="match status" value="1"/>
</dbReference>
<feature type="domain" description="CzcB-like barrel-sandwich hybrid" evidence="3">
    <location>
        <begin position="72"/>
        <end position="204"/>
    </location>
</feature>
<dbReference type="PANTHER" id="PTHR30469:SF15">
    <property type="entry name" value="HLYD FAMILY OF SECRETION PROTEINS"/>
    <property type="match status" value="1"/>
</dbReference>
<dbReference type="EMBL" id="WMBQ01000003">
    <property type="protein sequence ID" value="MTD96375.1"/>
    <property type="molecule type" value="Genomic_DNA"/>
</dbReference>
<dbReference type="Gene3D" id="2.40.50.100">
    <property type="match status" value="1"/>
</dbReference>
<dbReference type="AlphaFoldDB" id="A0A6I3KKS7"/>
<evidence type="ECO:0000256" key="1">
    <source>
        <dbReference type="ARBA" id="ARBA00009477"/>
    </source>
</evidence>
<dbReference type="SUPFAM" id="SSF111369">
    <property type="entry name" value="HlyD-like secretion proteins"/>
    <property type="match status" value="1"/>
</dbReference>
<evidence type="ECO:0000259" key="4">
    <source>
        <dbReference type="Pfam" id="PF25989"/>
    </source>
</evidence>
<dbReference type="InterPro" id="IPR058647">
    <property type="entry name" value="BSH_CzcB-like"/>
</dbReference>
<proteinExistence type="inferred from homology"/>
<gene>
    <name evidence="5" type="ORF">GIW81_18715</name>
</gene>
<evidence type="ECO:0000259" key="3">
    <source>
        <dbReference type="Pfam" id="PF25973"/>
    </source>
</evidence>
<dbReference type="Gene3D" id="2.40.420.20">
    <property type="match status" value="1"/>
</dbReference>
<evidence type="ECO:0000259" key="2">
    <source>
        <dbReference type="Pfam" id="PF25954"/>
    </source>
</evidence>
<evidence type="ECO:0000313" key="5">
    <source>
        <dbReference type="EMBL" id="MTD96375.1"/>
    </source>
</evidence>